<protein>
    <recommendedName>
        <fullName evidence="3">Ethanolamine utilization protein</fullName>
    </recommendedName>
</protein>
<dbReference type="EMBL" id="CP035945">
    <property type="protein sequence ID" value="QBE98546.1"/>
    <property type="molecule type" value="Genomic_DNA"/>
</dbReference>
<name>A0A4P6M257_9FIRM</name>
<dbReference type="AlphaFoldDB" id="A0A4P6M257"/>
<accession>A0A4P6M257</accession>
<dbReference type="KEGG" id="bpro:PMF13cell1_04112"/>
<evidence type="ECO:0000313" key="2">
    <source>
        <dbReference type="Proteomes" id="UP000289794"/>
    </source>
</evidence>
<reference evidence="1 2" key="1">
    <citation type="submission" date="2019-01" db="EMBL/GenBank/DDBJ databases">
        <title>PMF-metabolizing Aryl O-demethylase.</title>
        <authorList>
            <person name="Kim M."/>
        </authorList>
    </citation>
    <scope>NUCLEOTIDE SEQUENCE [LARGE SCALE GENOMIC DNA]</scope>
    <source>
        <strain evidence="1 2">PMF1</strain>
    </source>
</reference>
<sequence length="232" mass="26264">MVKEDVLVNTWKTDVTDGLIDDIIEEVKARMDKIQGQSWGCRRKPKVLVLGELEQAEENILKSFAEICTSLEEGTCDFVVAAQVSAGLLAFTALGIPGQPEAQRILEAMLNGKKVYFLEKGLEYRRYRESSYKALFQKYQEYEEEIRRFGGEIVSSIQEAAELEMRTRKEECAPKEDSAAFDMTGLKLLGESDLGKIRGTGYRTVLIGRKTIITPLAKDYISNHNLTVRRQQ</sequence>
<evidence type="ECO:0000313" key="1">
    <source>
        <dbReference type="EMBL" id="QBE98546.1"/>
    </source>
</evidence>
<gene>
    <name evidence="1" type="ORF">PMF13cell1_04112</name>
</gene>
<evidence type="ECO:0008006" key="3">
    <source>
        <dbReference type="Google" id="ProtNLM"/>
    </source>
</evidence>
<proteinExistence type="predicted"/>
<organism evidence="1 2">
    <name type="scientific">Blautia producta</name>
    <dbReference type="NCBI Taxonomy" id="33035"/>
    <lineage>
        <taxon>Bacteria</taxon>
        <taxon>Bacillati</taxon>
        <taxon>Bacillota</taxon>
        <taxon>Clostridia</taxon>
        <taxon>Lachnospirales</taxon>
        <taxon>Lachnospiraceae</taxon>
        <taxon>Blautia</taxon>
    </lineage>
</organism>
<dbReference type="Proteomes" id="UP000289794">
    <property type="component" value="Chromosome"/>
</dbReference>